<dbReference type="EMBL" id="JASPKZ010009140">
    <property type="protein sequence ID" value="KAJ9577977.1"/>
    <property type="molecule type" value="Genomic_DNA"/>
</dbReference>
<gene>
    <name evidence="2" type="ORF">L9F63_025163</name>
</gene>
<organism evidence="2 3">
    <name type="scientific">Diploptera punctata</name>
    <name type="common">Pacific beetle cockroach</name>
    <dbReference type="NCBI Taxonomy" id="6984"/>
    <lineage>
        <taxon>Eukaryota</taxon>
        <taxon>Metazoa</taxon>
        <taxon>Ecdysozoa</taxon>
        <taxon>Arthropoda</taxon>
        <taxon>Hexapoda</taxon>
        <taxon>Insecta</taxon>
        <taxon>Pterygota</taxon>
        <taxon>Neoptera</taxon>
        <taxon>Polyneoptera</taxon>
        <taxon>Dictyoptera</taxon>
        <taxon>Blattodea</taxon>
        <taxon>Blaberoidea</taxon>
        <taxon>Blaberidae</taxon>
        <taxon>Diplopterinae</taxon>
        <taxon>Diploptera</taxon>
    </lineage>
</organism>
<proteinExistence type="predicted"/>
<reference evidence="2" key="2">
    <citation type="submission" date="2023-05" db="EMBL/GenBank/DDBJ databases">
        <authorList>
            <person name="Fouks B."/>
        </authorList>
    </citation>
    <scope>NUCLEOTIDE SEQUENCE</scope>
    <source>
        <strain evidence="2">Stay&amp;Tobe</strain>
        <tissue evidence="2">Testes</tissue>
    </source>
</reference>
<evidence type="ECO:0000313" key="3">
    <source>
        <dbReference type="Proteomes" id="UP001233999"/>
    </source>
</evidence>
<feature type="non-terminal residue" evidence="2">
    <location>
        <position position="70"/>
    </location>
</feature>
<comment type="caution">
    <text evidence="2">The sequence shown here is derived from an EMBL/GenBank/DDBJ whole genome shotgun (WGS) entry which is preliminary data.</text>
</comment>
<keyword evidence="1" id="KW-0472">Membrane</keyword>
<keyword evidence="1" id="KW-1133">Transmembrane helix</keyword>
<name>A0AAD8E647_DIPPU</name>
<evidence type="ECO:0000313" key="2">
    <source>
        <dbReference type="EMBL" id="KAJ9577977.1"/>
    </source>
</evidence>
<keyword evidence="1" id="KW-0812">Transmembrane</keyword>
<dbReference type="Proteomes" id="UP001233999">
    <property type="component" value="Unassembled WGS sequence"/>
</dbReference>
<keyword evidence="3" id="KW-1185">Reference proteome</keyword>
<dbReference type="AlphaFoldDB" id="A0AAD8E647"/>
<protein>
    <submittedName>
        <fullName evidence="2">Uncharacterized protein</fullName>
    </submittedName>
</protein>
<accession>A0AAD8E647</accession>
<reference evidence="2" key="1">
    <citation type="journal article" date="2023" name="IScience">
        <title>Live-bearing cockroach genome reveals convergent evolutionary mechanisms linked to viviparity in insects and beyond.</title>
        <authorList>
            <person name="Fouks B."/>
            <person name="Harrison M.C."/>
            <person name="Mikhailova A.A."/>
            <person name="Marchal E."/>
            <person name="English S."/>
            <person name="Carruthers M."/>
            <person name="Jennings E.C."/>
            <person name="Chiamaka E.L."/>
            <person name="Frigard R.A."/>
            <person name="Pippel M."/>
            <person name="Attardo G.M."/>
            <person name="Benoit J.B."/>
            <person name="Bornberg-Bauer E."/>
            <person name="Tobe S.S."/>
        </authorList>
    </citation>
    <scope>NUCLEOTIDE SEQUENCE</scope>
    <source>
        <strain evidence="2">Stay&amp;Tobe</strain>
    </source>
</reference>
<feature type="non-terminal residue" evidence="2">
    <location>
        <position position="1"/>
    </location>
</feature>
<sequence length="70" mass="8634">TNSYISLLLHFFLTFYYFYLISFFMYFFFNLCLILNYAKHDSGEEKLEKQTVNFMYFLFSEKSKQLTLCQ</sequence>
<feature type="transmembrane region" description="Helical" evidence="1">
    <location>
        <begin position="16"/>
        <end position="38"/>
    </location>
</feature>
<evidence type="ECO:0000256" key="1">
    <source>
        <dbReference type="SAM" id="Phobius"/>
    </source>
</evidence>